<dbReference type="Proteomes" id="UP000094501">
    <property type="component" value="Unassembled WGS sequence"/>
</dbReference>
<gene>
    <name evidence="1" type="ORF">AUC68_12510</name>
</gene>
<dbReference type="AlphaFoldDB" id="A0A1E3W5T0"/>
<keyword evidence="2" id="KW-1185">Reference proteome</keyword>
<dbReference type="RefSeq" id="WP_069436022.1">
    <property type="nucleotide sequence ID" value="NZ_LPWG01000002.1"/>
</dbReference>
<evidence type="ECO:0000313" key="1">
    <source>
        <dbReference type="EMBL" id="ODS01185.1"/>
    </source>
</evidence>
<comment type="caution">
    <text evidence="1">The sequence shown here is derived from an EMBL/GenBank/DDBJ whole genome shotgun (WGS) entry which is preliminary data.</text>
</comment>
<dbReference type="STRING" id="1774968.AUC68_12510"/>
<protein>
    <submittedName>
        <fullName evidence="1">Uncharacterized protein</fullName>
    </submittedName>
</protein>
<dbReference type="EMBL" id="LPWG01000002">
    <property type="protein sequence ID" value="ODS01185.1"/>
    <property type="molecule type" value="Genomic_DNA"/>
</dbReference>
<dbReference type="Pfam" id="PF11159">
    <property type="entry name" value="DUF2939"/>
    <property type="match status" value="1"/>
</dbReference>
<dbReference type="OrthoDB" id="8445263at2"/>
<dbReference type="InterPro" id="IPR021330">
    <property type="entry name" value="DUF2939"/>
</dbReference>
<name>A0A1E3W5T0_9HYPH</name>
<organism evidence="1 2">
    <name type="scientific">Methyloceanibacter methanicus</name>
    <dbReference type="NCBI Taxonomy" id="1774968"/>
    <lineage>
        <taxon>Bacteria</taxon>
        <taxon>Pseudomonadati</taxon>
        <taxon>Pseudomonadota</taxon>
        <taxon>Alphaproteobacteria</taxon>
        <taxon>Hyphomicrobiales</taxon>
        <taxon>Hyphomicrobiaceae</taxon>
        <taxon>Methyloceanibacter</taxon>
    </lineage>
</organism>
<accession>A0A1E3W5T0</accession>
<reference evidence="1 2" key="1">
    <citation type="journal article" date="2016" name="Environ. Microbiol.">
        <title>New Methyloceanibacter diversity from North Sea sediments includes methanotroph containing solely the soluble methane monooxygenase.</title>
        <authorList>
            <person name="Vekeman B."/>
            <person name="Kerckhof F.M."/>
            <person name="Cremers G."/>
            <person name="de Vos P."/>
            <person name="Vandamme P."/>
            <person name="Boon N."/>
            <person name="Op den Camp H.J."/>
            <person name="Heylen K."/>
        </authorList>
    </citation>
    <scope>NUCLEOTIDE SEQUENCE [LARGE SCALE GENOMIC DNA]</scope>
    <source>
        <strain evidence="1 2">R-67174</strain>
    </source>
</reference>
<proteinExistence type="predicted"/>
<sequence length="140" mass="15255">MKKIVDFPAIRASAKAQVEGKLLQKSQELGEKRPVLGDIGEALTKILGPSVIGGTVDDLVTPEALLSNPTVVEHREKDEGFWDYMTYAFFSSPTTFRVDAKNPNEADAPTITATMTLEGVRWRVTDVAVPPLTAMVPKVN</sequence>
<evidence type="ECO:0000313" key="2">
    <source>
        <dbReference type="Proteomes" id="UP000094501"/>
    </source>
</evidence>